<feature type="compositionally biased region" description="Basic and acidic residues" evidence="6">
    <location>
        <begin position="173"/>
        <end position="184"/>
    </location>
</feature>
<dbReference type="SUPFAM" id="SSF82282">
    <property type="entry name" value="Homocysteine S-methyltransferase"/>
    <property type="match status" value="1"/>
</dbReference>
<dbReference type="GO" id="GO:0008898">
    <property type="term" value="F:S-adenosylmethionine-homocysteine S-methyltransferase activity"/>
    <property type="evidence" value="ECO:0007669"/>
    <property type="project" value="TreeGrafter"/>
</dbReference>
<proteinExistence type="predicted"/>
<dbReference type="GO" id="GO:0046872">
    <property type="term" value="F:metal ion binding"/>
    <property type="evidence" value="ECO:0007669"/>
    <property type="project" value="UniProtKB-KW"/>
</dbReference>
<evidence type="ECO:0000313" key="9">
    <source>
        <dbReference type="Proteomes" id="UP001215280"/>
    </source>
</evidence>
<dbReference type="InterPro" id="IPR003726">
    <property type="entry name" value="HCY_dom"/>
</dbReference>
<dbReference type="Gene3D" id="3.20.20.330">
    <property type="entry name" value="Homocysteine-binding-like domain"/>
    <property type="match status" value="1"/>
</dbReference>
<dbReference type="EMBL" id="JARJLG010000003">
    <property type="protein sequence ID" value="KAJ7782507.1"/>
    <property type="molecule type" value="Genomic_DNA"/>
</dbReference>
<evidence type="ECO:0000256" key="3">
    <source>
        <dbReference type="ARBA" id="ARBA00022723"/>
    </source>
</evidence>
<accession>A0AAD7P003</accession>
<feature type="region of interest" description="Disordered" evidence="6">
    <location>
        <begin position="161"/>
        <end position="185"/>
    </location>
</feature>
<feature type="binding site" evidence="5">
    <location>
        <position position="299"/>
    </location>
    <ligand>
        <name>Zn(2+)</name>
        <dbReference type="ChEBI" id="CHEBI:29105"/>
    </ligand>
</feature>
<keyword evidence="1 5" id="KW-0489">Methyltransferase</keyword>
<feature type="binding site" evidence="5">
    <location>
        <position position="382"/>
    </location>
    <ligand>
        <name>Zn(2+)</name>
        <dbReference type="ChEBI" id="CHEBI:29105"/>
    </ligand>
</feature>
<dbReference type="PANTHER" id="PTHR46015:SF1">
    <property type="entry name" value="HOMOCYSTEINE S-METHYLTRANSFERASE-LIKE ISOFORM 1"/>
    <property type="match status" value="1"/>
</dbReference>
<sequence>MASVTLPLYSSPLSSPVDEEKRIVIMDGGLGTTLEQTFGLDISNTPLWSAKAAIEYPEVIVDAHLAFLRAGARIILTSTYQCSLSTFEKAGYSAVDARRIMSKCVQLAAEARSRFCEERKSPDPSNDLERVKIALSLGPFGAGLTPAQEFDGYYPPPFGPRAYTPGGENRNAFPKDDEGRRQEEEATEALARFHFERLCVFSDNEAAWDALDFIAFETVPLVREIRAIRMAMAALEQRHVKGKPWWISLVFPGGKFPEALGEGDSGKVPVRVVVAAALEGPRLTAPALLPSPSALGINCTETEMIPGILVDMEDAVQEFLEQNHPWLVIYPNGGDIYDPVSQTWIVKDQGDVWAEKLAEIVAKIQAGPERGLWAGVVAGGCCRTGPDDIGLLSTQVLRRQ</sequence>
<comment type="caution">
    <text evidence="8">The sequence shown here is derived from an EMBL/GenBank/DDBJ whole genome shotgun (WGS) entry which is preliminary data.</text>
</comment>
<dbReference type="InterPro" id="IPR051486">
    <property type="entry name" value="Hcy_S-methyltransferase"/>
</dbReference>
<dbReference type="GO" id="GO:0032259">
    <property type="term" value="P:methylation"/>
    <property type="evidence" value="ECO:0007669"/>
    <property type="project" value="UniProtKB-KW"/>
</dbReference>
<keyword evidence="4 5" id="KW-0862">Zinc</keyword>
<protein>
    <submittedName>
        <fullName evidence="8">Homocysteine S-methyltransferase</fullName>
    </submittedName>
</protein>
<keyword evidence="2 5" id="KW-0808">Transferase</keyword>
<reference evidence="8" key="1">
    <citation type="submission" date="2023-03" db="EMBL/GenBank/DDBJ databases">
        <title>Massive genome expansion in bonnet fungi (Mycena s.s.) driven by repeated elements and novel gene families across ecological guilds.</title>
        <authorList>
            <consortium name="Lawrence Berkeley National Laboratory"/>
            <person name="Harder C.B."/>
            <person name="Miyauchi S."/>
            <person name="Viragh M."/>
            <person name="Kuo A."/>
            <person name="Thoen E."/>
            <person name="Andreopoulos B."/>
            <person name="Lu D."/>
            <person name="Skrede I."/>
            <person name="Drula E."/>
            <person name="Henrissat B."/>
            <person name="Morin E."/>
            <person name="Kohler A."/>
            <person name="Barry K."/>
            <person name="LaButti K."/>
            <person name="Morin E."/>
            <person name="Salamov A."/>
            <person name="Lipzen A."/>
            <person name="Mereny Z."/>
            <person name="Hegedus B."/>
            <person name="Baldrian P."/>
            <person name="Stursova M."/>
            <person name="Weitz H."/>
            <person name="Taylor A."/>
            <person name="Grigoriev I.V."/>
            <person name="Nagy L.G."/>
            <person name="Martin F."/>
            <person name="Kauserud H."/>
        </authorList>
    </citation>
    <scope>NUCLEOTIDE SEQUENCE</scope>
    <source>
        <strain evidence="8">CBHHK188m</strain>
    </source>
</reference>
<dbReference type="InterPro" id="IPR036589">
    <property type="entry name" value="HCY_dom_sf"/>
</dbReference>
<dbReference type="GO" id="GO:0033528">
    <property type="term" value="P:S-methylmethionine cycle"/>
    <property type="evidence" value="ECO:0007669"/>
    <property type="project" value="TreeGrafter"/>
</dbReference>
<organism evidence="8 9">
    <name type="scientific">Mycena maculata</name>
    <dbReference type="NCBI Taxonomy" id="230809"/>
    <lineage>
        <taxon>Eukaryota</taxon>
        <taxon>Fungi</taxon>
        <taxon>Dikarya</taxon>
        <taxon>Basidiomycota</taxon>
        <taxon>Agaricomycotina</taxon>
        <taxon>Agaricomycetes</taxon>
        <taxon>Agaricomycetidae</taxon>
        <taxon>Agaricales</taxon>
        <taxon>Marasmiineae</taxon>
        <taxon>Mycenaceae</taxon>
        <taxon>Mycena</taxon>
    </lineage>
</organism>
<dbReference type="PANTHER" id="PTHR46015">
    <property type="entry name" value="ZGC:172121"/>
    <property type="match status" value="1"/>
</dbReference>
<feature type="domain" description="Hcy-binding" evidence="7">
    <location>
        <begin position="12"/>
        <end position="396"/>
    </location>
</feature>
<gene>
    <name evidence="8" type="ORF">DFH07DRAFT_790891</name>
</gene>
<keyword evidence="3 5" id="KW-0479">Metal-binding</keyword>
<evidence type="ECO:0000256" key="2">
    <source>
        <dbReference type="ARBA" id="ARBA00022679"/>
    </source>
</evidence>
<evidence type="ECO:0000256" key="5">
    <source>
        <dbReference type="PROSITE-ProRule" id="PRU00333"/>
    </source>
</evidence>
<keyword evidence="9" id="KW-1185">Reference proteome</keyword>
<comment type="cofactor">
    <cofactor evidence="5">
        <name>Zn(2+)</name>
        <dbReference type="ChEBI" id="CHEBI:29105"/>
    </cofactor>
</comment>
<dbReference type="PROSITE" id="PS50970">
    <property type="entry name" value="HCY"/>
    <property type="match status" value="1"/>
</dbReference>
<evidence type="ECO:0000313" key="8">
    <source>
        <dbReference type="EMBL" id="KAJ7782507.1"/>
    </source>
</evidence>
<evidence type="ECO:0000256" key="1">
    <source>
        <dbReference type="ARBA" id="ARBA00022603"/>
    </source>
</evidence>
<evidence type="ECO:0000256" key="6">
    <source>
        <dbReference type="SAM" id="MobiDB-lite"/>
    </source>
</evidence>
<evidence type="ECO:0000256" key="4">
    <source>
        <dbReference type="ARBA" id="ARBA00022833"/>
    </source>
</evidence>
<name>A0AAD7P003_9AGAR</name>
<feature type="binding site" evidence="5">
    <location>
        <position position="381"/>
    </location>
    <ligand>
        <name>Zn(2+)</name>
        <dbReference type="ChEBI" id="CHEBI:29105"/>
    </ligand>
</feature>
<dbReference type="AlphaFoldDB" id="A0AAD7P003"/>
<dbReference type="Proteomes" id="UP001215280">
    <property type="component" value="Unassembled WGS sequence"/>
</dbReference>
<dbReference type="Pfam" id="PF02574">
    <property type="entry name" value="S-methyl_trans"/>
    <property type="match status" value="1"/>
</dbReference>
<dbReference type="GO" id="GO:0009086">
    <property type="term" value="P:methionine biosynthetic process"/>
    <property type="evidence" value="ECO:0007669"/>
    <property type="project" value="TreeGrafter"/>
</dbReference>
<evidence type="ECO:0000259" key="7">
    <source>
        <dbReference type="PROSITE" id="PS50970"/>
    </source>
</evidence>